<reference evidence="7" key="2">
    <citation type="submission" date="2025-09" db="UniProtKB">
        <authorList>
            <consortium name="Ensembl"/>
        </authorList>
    </citation>
    <scope>IDENTIFICATION</scope>
</reference>
<dbReference type="InterPro" id="IPR051249">
    <property type="entry name" value="NLRP_Inflammasome"/>
</dbReference>
<dbReference type="InterPro" id="IPR025307">
    <property type="entry name" value="FIIND_dom"/>
</dbReference>
<dbReference type="PROSITE" id="PS51830">
    <property type="entry name" value="FIIND"/>
    <property type="match status" value="1"/>
</dbReference>
<evidence type="ECO:0000313" key="7">
    <source>
        <dbReference type="Ensembl" id="ENSPLAP00000027591.1"/>
    </source>
</evidence>
<reference evidence="7" key="1">
    <citation type="submission" date="2025-08" db="UniProtKB">
        <authorList>
            <consortium name="Ensembl"/>
        </authorList>
    </citation>
    <scope>IDENTIFICATION</scope>
</reference>
<evidence type="ECO:0000256" key="2">
    <source>
        <dbReference type="ARBA" id="ARBA00022490"/>
    </source>
</evidence>
<organism evidence="7 8">
    <name type="scientific">Poecilia latipinna</name>
    <name type="common">sailfin molly</name>
    <dbReference type="NCBI Taxonomy" id="48699"/>
    <lineage>
        <taxon>Eukaryota</taxon>
        <taxon>Metazoa</taxon>
        <taxon>Chordata</taxon>
        <taxon>Craniata</taxon>
        <taxon>Vertebrata</taxon>
        <taxon>Euteleostomi</taxon>
        <taxon>Actinopterygii</taxon>
        <taxon>Neopterygii</taxon>
        <taxon>Teleostei</taxon>
        <taxon>Neoteleostei</taxon>
        <taxon>Acanthomorphata</taxon>
        <taxon>Ovalentaria</taxon>
        <taxon>Atherinomorphae</taxon>
        <taxon>Cyprinodontiformes</taxon>
        <taxon>Poeciliidae</taxon>
        <taxon>Poeciliinae</taxon>
        <taxon>Poecilia</taxon>
    </lineage>
</organism>
<feature type="domain" description="Death" evidence="5">
    <location>
        <begin position="291"/>
        <end position="363"/>
    </location>
</feature>
<evidence type="ECO:0008006" key="9">
    <source>
        <dbReference type="Google" id="ProtNLM"/>
    </source>
</evidence>
<evidence type="ECO:0000259" key="6">
    <source>
        <dbReference type="PROSITE" id="PS51830"/>
    </source>
</evidence>
<proteinExistence type="predicted"/>
<dbReference type="GO" id="GO:0045087">
    <property type="term" value="P:innate immune response"/>
    <property type="evidence" value="ECO:0007669"/>
    <property type="project" value="UniProtKB-KW"/>
</dbReference>
<sequence length="377" mass="42966">MVMQINDWMFSPQTHGSELVTPQRISNRCFQMQLEAEGSYECSVTGLVFEASEPVLVRYSVLSWSKFGSFLSNSWKFAGPIFDIDTVNKEASVLTSIHLPHSVCLARKSNSDRFVLFRILHVVDEAFIEPPSDYSGSHVKWSVRSLSPVCPIIPADEQAEYHGAVLIYKRINTNNHIFHVYLALNNISAIKVGTIYLGTRLNFPVFLQELEFTLAEIQLIGFFEVVFDDQPPFEWSLMKSTDEVVWSAVIRSGTSAFNWRNTHFNIERNLTGQWFMTSKNETKIHRGQDLSELDLLQLAENFGSEWRQAAIYLGLLSKDLDDILETEKDVTMQKHKMLVKWKNRRGQGEATASALLESLKKMKNLSTNVRDTLQGTG</sequence>
<keyword evidence="3" id="KW-0399">Innate immunity</keyword>
<dbReference type="PROSITE" id="PS50017">
    <property type="entry name" value="DEATH_DOMAIN"/>
    <property type="match status" value="1"/>
</dbReference>
<dbReference type="Pfam" id="PF00531">
    <property type="entry name" value="Death"/>
    <property type="match status" value="1"/>
</dbReference>
<dbReference type="GO" id="GO:0007165">
    <property type="term" value="P:signal transduction"/>
    <property type="evidence" value="ECO:0007669"/>
    <property type="project" value="InterPro"/>
</dbReference>
<dbReference type="Proteomes" id="UP000261500">
    <property type="component" value="Unplaced"/>
</dbReference>
<dbReference type="PANTHER" id="PTHR46985:SF2">
    <property type="entry name" value="APOPTOSIS-ASSOCIATED SPECK-LIKE PROTEIN CONTAINING A CARD"/>
    <property type="match status" value="1"/>
</dbReference>
<evidence type="ECO:0000259" key="5">
    <source>
        <dbReference type="PROSITE" id="PS50017"/>
    </source>
</evidence>
<evidence type="ECO:0000313" key="8">
    <source>
        <dbReference type="Proteomes" id="UP000261500"/>
    </source>
</evidence>
<dbReference type="PANTHER" id="PTHR46985">
    <property type="entry name" value="NACHT, LRR AND PYD DOMAINS-CONTAINING PROTEIN 1"/>
    <property type="match status" value="1"/>
</dbReference>
<evidence type="ECO:0000256" key="3">
    <source>
        <dbReference type="ARBA" id="ARBA00022588"/>
    </source>
</evidence>
<dbReference type="AlphaFoldDB" id="A0A3B3VRE7"/>
<dbReference type="Gene3D" id="1.10.533.10">
    <property type="entry name" value="Death Domain, Fas"/>
    <property type="match status" value="1"/>
</dbReference>
<comment type="subcellular location">
    <subcellularLocation>
        <location evidence="1">Cytoplasm</location>
        <location evidence="1">Cytosol</location>
    </subcellularLocation>
</comment>
<protein>
    <recommendedName>
        <fullName evidence="9">Death domain-containing protein</fullName>
    </recommendedName>
</protein>
<feature type="domain" description="FIIND" evidence="6">
    <location>
        <begin position="10"/>
        <end position="264"/>
    </location>
</feature>
<dbReference type="SUPFAM" id="SSF47986">
    <property type="entry name" value="DEATH domain"/>
    <property type="match status" value="1"/>
</dbReference>
<keyword evidence="2" id="KW-0963">Cytoplasm</keyword>
<dbReference type="InterPro" id="IPR011029">
    <property type="entry name" value="DEATH-like_dom_sf"/>
</dbReference>
<dbReference type="Pfam" id="PF13553">
    <property type="entry name" value="FIIND"/>
    <property type="match status" value="1"/>
</dbReference>
<evidence type="ECO:0000256" key="4">
    <source>
        <dbReference type="ARBA" id="ARBA00022859"/>
    </source>
</evidence>
<dbReference type="Ensembl" id="ENSPLAT00000020751.1">
    <property type="protein sequence ID" value="ENSPLAP00000027591.1"/>
    <property type="gene ID" value="ENSPLAG00000016311.1"/>
</dbReference>
<dbReference type="GeneTree" id="ENSGT00650000094113"/>
<accession>A0A3B3VRE7</accession>
<dbReference type="InterPro" id="IPR000488">
    <property type="entry name" value="Death_dom"/>
</dbReference>
<name>A0A3B3VRE7_9TELE</name>
<keyword evidence="8" id="KW-1185">Reference proteome</keyword>
<keyword evidence="4" id="KW-0391">Immunity</keyword>
<dbReference type="GO" id="GO:0005829">
    <property type="term" value="C:cytosol"/>
    <property type="evidence" value="ECO:0007669"/>
    <property type="project" value="UniProtKB-SubCell"/>
</dbReference>
<evidence type="ECO:0000256" key="1">
    <source>
        <dbReference type="ARBA" id="ARBA00004514"/>
    </source>
</evidence>